<dbReference type="Proteomes" id="UP000321567">
    <property type="component" value="Unassembled WGS sequence"/>
</dbReference>
<dbReference type="AlphaFoldDB" id="A0A512H854"/>
<sequence>MRKIACPDSVAGGGDGAGALTAARLSWDRAGGVARAAKARIPNAKSSFKERGWCEGDILRYRDPGAKAAPNPARSFGQK</sequence>
<comment type="caution">
    <text evidence="1">The sequence shown here is derived from an EMBL/GenBank/DDBJ whole genome shotgun (WGS) entry which is preliminary data.</text>
</comment>
<protein>
    <submittedName>
        <fullName evidence="1">Uncharacterized protein</fullName>
    </submittedName>
</protein>
<dbReference type="EMBL" id="BJZO01000042">
    <property type="protein sequence ID" value="GEO81636.1"/>
    <property type="molecule type" value="Genomic_DNA"/>
</dbReference>
<accession>A0A512H854</accession>
<evidence type="ECO:0000313" key="2">
    <source>
        <dbReference type="Proteomes" id="UP000321567"/>
    </source>
</evidence>
<reference evidence="1 2" key="1">
    <citation type="submission" date="2019-07" db="EMBL/GenBank/DDBJ databases">
        <title>Whole genome shotgun sequence of Rhodospirillum oryzae NBRC 107573.</title>
        <authorList>
            <person name="Hosoyama A."/>
            <person name="Uohara A."/>
            <person name="Ohji S."/>
            <person name="Ichikawa N."/>
        </authorList>
    </citation>
    <scope>NUCLEOTIDE SEQUENCE [LARGE SCALE GENOMIC DNA]</scope>
    <source>
        <strain evidence="1 2">NBRC 107573</strain>
    </source>
</reference>
<organism evidence="1 2">
    <name type="scientific">Pararhodospirillum oryzae</name>
    <dbReference type="NCBI Taxonomy" id="478448"/>
    <lineage>
        <taxon>Bacteria</taxon>
        <taxon>Pseudomonadati</taxon>
        <taxon>Pseudomonadota</taxon>
        <taxon>Alphaproteobacteria</taxon>
        <taxon>Rhodospirillales</taxon>
        <taxon>Rhodospirillaceae</taxon>
        <taxon>Pararhodospirillum</taxon>
    </lineage>
</organism>
<evidence type="ECO:0000313" key="1">
    <source>
        <dbReference type="EMBL" id="GEO81636.1"/>
    </source>
</evidence>
<proteinExistence type="predicted"/>
<gene>
    <name evidence="1" type="ORF">ROR02_17670</name>
</gene>
<name>A0A512H854_9PROT</name>
<keyword evidence="2" id="KW-1185">Reference proteome</keyword>